<dbReference type="SMART" id="SM00947">
    <property type="entry name" value="Pro_CA"/>
    <property type="match status" value="1"/>
</dbReference>
<comment type="catalytic activity">
    <reaction evidence="6">
        <text>hydrogencarbonate + H(+) = CO2 + H2O</text>
        <dbReference type="Rhea" id="RHEA:10748"/>
        <dbReference type="ChEBI" id="CHEBI:15377"/>
        <dbReference type="ChEBI" id="CHEBI:15378"/>
        <dbReference type="ChEBI" id="CHEBI:16526"/>
        <dbReference type="ChEBI" id="CHEBI:17544"/>
        <dbReference type="EC" id="4.2.1.1"/>
    </reaction>
</comment>
<dbReference type="Proteomes" id="UP001241748">
    <property type="component" value="Unassembled WGS sequence"/>
</dbReference>
<keyword evidence="8" id="KW-1185">Reference proteome</keyword>
<keyword evidence="5" id="KW-0862">Zinc</keyword>
<name>A0ABV4YMS5_9BACI</name>
<reference evidence="7 8" key="1">
    <citation type="submission" date="2024-05" db="EMBL/GenBank/DDBJ databases">
        <authorList>
            <person name="Venkateswaran K."/>
        </authorList>
    </citation>
    <scope>NUCLEOTIDE SEQUENCE [LARGE SCALE GENOMIC DNA]</scope>
    <source>
        <strain evidence="7 8">179-C4-2-HS</strain>
    </source>
</reference>
<evidence type="ECO:0000256" key="2">
    <source>
        <dbReference type="ARBA" id="ARBA00006217"/>
    </source>
</evidence>
<comment type="similarity">
    <text evidence="2">Belongs to the beta-class carbonic anhydrase family.</text>
</comment>
<sequence length="191" mass="21462">MMNNTKLLNEILDYNQKFVESREYEKYETTKFPNKRAVILTCMDTRLLELLPKAMNLSNGDIKTIKNAGALVSHPFGSIMRSILIAVYQLQAEEVLVIAHHDCGMSGLKAEPVIESMMSRGVTEETFDTLTYSGIDIKKWLHGFDNVTESVEHSVDVIRNHPLMPEGVPVHGLVIDPKTGKLDLVVDGYQD</sequence>
<protein>
    <recommendedName>
        <fullName evidence="3">carbonic anhydrase</fullName>
        <ecNumber evidence="3">4.2.1.1</ecNumber>
    </recommendedName>
</protein>
<evidence type="ECO:0000256" key="4">
    <source>
        <dbReference type="ARBA" id="ARBA00022723"/>
    </source>
</evidence>
<accession>A0ABV4YMS5</accession>
<comment type="cofactor">
    <cofactor evidence="1">
        <name>Zn(2+)</name>
        <dbReference type="ChEBI" id="CHEBI:29105"/>
    </cofactor>
</comment>
<dbReference type="SUPFAM" id="SSF53056">
    <property type="entry name" value="beta-carbonic anhydrase, cab"/>
    <property type="match status" value="1"/>
</dbReference>
<evidence type="ECO:0000256" key="5">
    <source>
        <dbReference type="ARBA" id="ARBA00022833"/>
    </source>
</evidence>
<proteinExistence type="inferred from homology"/>
<evidence type="ECO:0000256" key="1">
    <source>
        <dbReference type="ARBA" id="ARBA00001947"/>
    </source>
</evidence>
<dbReference type="Pfam" id="PF00484">
    <property type="entry name" value="Pro_CA"/>
    <property type="match status" value="1"/>
</dbReference>
<dbReference type="PANTHER" id="PTHR43175:SF3">
    <property type="entry name" value="CARBON DISULFIDE HYDROLASE"/>
    <property type="match status" value="1"/>
</dbReference>
<comment type="caution">
    <text evidence="7">The sequence shown here is derived from an EMBL/GenBank/DDBJ whole genome shotgun (WGS) entry which is preliminary data.</text>
</comment>
<dbReference type="InterPro" id="IPR001765">
    <property type="entry name" value="Carbonic_anhydrase"/>
</dbReference>
<dbReference type="EMBL" id="JAROBZ020000001">
    <property type="protein sequence ID" value="MFB3165549.1"/>
    <property type="molecule type" value="Genomic_DNA"/>
</dbReference>
<dbReference type="RefSeq" id="WP_306076288.1">
    <property type="nucleotide sequence ID" value="NZ_JAROBZ020000001.1"/>
</dbReference>
<dbReference type="Gene3D" id="3.40.1050.10">
    <property type="entry name" value="Carbonic anhydrase"/>
    <property type="match status" value="1"/>
</dbReference>
<keyword evidence="4" id="KW-0479">Metal-binding</keyword>
<evidence type="ECO:0000256" key="6">
    <source>
        <dbReference type="ARBA" id="ARBA00048348"/>
    </source>
</evidence>
<dbReference type="PANTHER" id="PTHR43175">
    <property type="entry name" value="CARBONIC ANHYDRASE"/>
    <property type="match status" value="1"/>
</dbReference>
<evidence type="ECO:0000313" key="7">
    <source>
        <dbReference type="EMBL" id="MFB3165549.1"/>
    </source>
</evidence>
<evidence type="ECO:0000313" key="8">
    <source>
        <dbReference type="Proteomes" id="UP001241748"/>
    </source>
</evidence>
<organism evidence="7 8">
    <name type="scientific">Neobacillus driksii</name>
    <dbReference type="NCBI Taxonomy" id="3035913"/>
    <lineage>
        <taxon>Bacteria</taxon>
        <taxon>Bacillati</taxon>
        <taxon>Bacillota</taxon>
        <taxon>Bacilli</taxon>
        <taxon>Bacillales</taxon>
        <taxon>Bacillaceae</taxon>
        <taxon>Neobacillus</taxon>
    </lineage>
</organism>
<dbReference type="EC" id="4.2.1.1" evidence="3"/>
<evidence type="ECO:0000256" key="3">
    <source>
        <dbReference type="ARBA" id="ARBA00012925"/>
    </source>
</evidence>
<gene>
    <name evidence="7" type="ORF">P5G62_000150</name>
</gene>
<dbReference type="InterPro" id="IPR036874">
    <property type="entry name" value="Carbonic_anhydrase_sf"/>
</dbReference>
<dbReference type="CDD" id="cd03379">
    <property type="entry name" value="beta_CA_cladeD"/>
    <property type="match status" value="1"/>
</dbReference>